<dbReference type="InterPro" id="IPR010134">
    <property type="entry name" value="PHA_reg_PhaR"/>
</dbReference>
<protein>
    <submittedName>
        <fullName evidence="4">Polyhydroxyalkanoate synthesis repressor PhaR</fullName>
    </submittedName>
</protein>
<dbReference type="NCBIfam" id="TIGR01848">
    <property type="entry name" value="PHA_reg_PhaR"/>
    <property type="match status" value="1"/>
</dbReference>
<dbReference type="EMBL" id="JADZGI010000001">
    <property type="protein sequence ID" value="MBH0113167.1"/>
    <property type="molecule type" value="Genomic_DNA"/>
</dbReference>
<dbReference type="GO" id="GO:0006355">
    <property type="term" value="P:regulation of DNA-templated transcription"/>
    <property type="evidence" value="ECO:0007669"/>
    <property type="project" value="InterPro"/>
</dbReference>
<reference evidence="4" key="1">
    <citation type="submission" date="2020-11" db="EMBL/GenBank/DDBJ databases">
        <title>Novosphingobium aureum sp. nov., a marine bacterium isolated from sediment of a salt flat.</title>
        <authorList>
            <person name="Yoo Y."/>
            <person name="Kim J.-J."/>
        </authorList>
    </citation>
    <scope>NUCLEOTIDE SEQUENCE</scope>
    <source>
        <strain evidence="4">YJ-S2-02</strain>
    </source>
</reference>
<dbReference type="AlphaFoldDB" id="A0A931MKQ2"/>
<comment type="caution">
    <text evidence="4">The sequence shown here is derived from an EMBL/GenBank/DDBJ whole genome shotgun (WGS) entry which is preliminary data.</text>
</comment>
<dbReference type="InterPro" id="IPR012909">
    <property type="entry name" value="PHA_DNA-bd_N"/>
</dbReference>
<organism evidence="4 5">
    <name type="scientific">Novosphingobium aureum</name>
    <dbReference type="NCBI Taxonomy" id="2792964"/>
    <lineage>
        <taxon>Bacteria</taxon>
        <taxon>Pseudomonadati</taxon>
        <taxon>Pseudomonadota</taxon>
        <taxon>Alphaproteobacteria</taxon>
        <taxon>Sphingomonadales</taxon>
        <taxon>Sphingomonadaceae</taxon>
        <taxon>Novosphingobium</taxon>
    </lineage>
</organism>
<dbReference type="RefSeq" id="WP_197163197.1">
    <property type="nucleotide sequence ID" value="NZ_JADZGI010000001.1"/>
</dbReference>
<evidence type="ECO:0000313" key="5">
    <source>
        <dbReference type="Proteomes" id="UP000617634"/>
    </source>
</evidence>
<keyword evidence="5" id="KW-1185">Reference proteome</keyword>
<name>A0A931MKQ2_9SPHN</name>
<sequence length="186" mass="20670">MAESASKDDSTVIIKKYANRRLYNTRSSSYITLDHLAKMTREGIDYKVLDAKSGNDITHTILTQIIMEEETNGEQMLPVNFLRELIGMYGNSMQSLIPHYLEASMENFRANQSKLSKAFEDSMGNNPLAKLAEQNMAMFRAASAAFMPGAEKPEAPAPETAESGKDLAALRDQMAEIQKRLDALGK</sequence>
<evidence type="ECO:0000313" key="4">
    <source>
        <dbReference type="EMBL" id="MBH0113167.1"/>
    </source>
</evidence>
<dbReference type="Pfam" id="PF05233">
    <property type="entry name" value="PHB_acc"/>
    <property type="match status" value="1"/>
</dbReference>
<gene>
    <name evidence="4" type="primary">phaR</name>
    <name evidence="4" type="ORF">I5E68_09435</name>
</gene>
<feature type="domain" description="PHB accumulation regulatory" evidence="2">
    <location>
        <begin position="77"/>
        <end position="115"/>
    </location>
</feature>
<dbReference type="InterPro" id="IPR007897">
    <property type="entry name" value="PHB_accumulat"/>
</dbReference>
<dbReference type="Proteomes" id="UP000617634">
    <property type="component" value="Unassembled WGS sequence"/>
</dbReference>
<proteinExistence type="predicted"/>
<accession>A0A931MKQ2</accession>
<evidence type="ECO:0000259" key="3">
    <source>
        <dbReference type="Pfam" id="PF07879"/>
    </source>
</evidence>
<feature type="region of interest" description="Disordered" evidence="1">
    <location>
        <begin position="149"/>
        <end position="170"/>
    </location>
</feature>
<evidence type="ECO:0000256" key="1">
    <source>
        <dbReference type="SAM" id="MobiDB-lite"/>
    </source>
</evidence>
<dbReference type="Pfam" id="PF07879">
    <property type="entry name" value="PHB_acc_N"/>
    <property type="match status" value="1"/>
</dbReference>
<feature type="domain" description="PHA accumulation regulator DNA-binding N-terminal" evidence="3">
    <location>
        <begin position="13"/>
        <end position="73"/>
    </location>
</feature>
<evidence type="ECO:0000259" key="2">
    <source>
        <dbReference type="Pfam" id="PF05233"/>
    </source>
</evidence>